<evidence type="ECO:0000313" key="2">
    <source>
        <dbReference type="Proteomes" id="UP000682416"/>
    </source>
</evidence>
<dbReference type="SUPFAM" id="SSF74650">
    <property type="entry name" value="Galactose mutarotase-like"/>
    <property type="match status" value="1"/>
</dbReference>
<dbReference type="KEGG" id="nec:KGD82_18630"/>
<dbReference type="AlphaFoldDB" id="A0A975QJS7"/>
<sequence>MISRFGGVPDHGKRGGRVAEVFELRAGQYRARVDRTGAGLQALTWRGHDLVWPYTRQSGPIASQGQLLAPWPNRVASARYTFQGTEHRLDVNDPETGSAIHGLVSEVVWRTQERSEEDVTLGLDFPGTPGYPFPLELTATYRLVSEASEAHGLTVTVTARNTGDSDAPYGLGFHPYLTLGAPFRDLVERDQVRLEATVGSRQPADADLIPVGDPVPVSGTAYDLRPPGRNPGATELDTAFTDLDRDRNGRAWVRLSGPEHRVCLWAGAGYGWLQLFSSDSLGGDLHRAHLAAEPMTCPPDALNSGTDLIVLAPGESVEHTFGILAEPLD</sequence>
<dbReference type="RefSeq" id="WP_378741335.1">
    <property type="nucleotide sequence ID" value="NZ_CBDRIY010000016.1"/>
</dbReference>
<accession>A0A975QJS7</accession>
<dbReference type="GO" id="GO:0033499">
    <property type="term" value="P:galactose catabolic process via UDP-galactose, Leloir pathway"/>
    <property type="evidence" value="ECO:0007669"/>
    <property type="project" value="TreeGrafter"/>
</dbReference>
<organism evidence="1 2">
    <name type="scientific">Nocardiopsis eucommiae</name>
    <dbReference type="NCBI Taxonomy" id="2831970"/>
    <lineage>
        <taxon>Bacteria</taxon>
        <taxon>Bacillati</taxon>
        <taxon>Actinomycetota</taxon>
        <taxon>Actinomycetes</taxon>
        <taxon>Streptosporangiales</taxon>
        <taxon>Nocardiopsidaceae</taxon>
        <taxon>Nocardiopsis</taxon>
    </lineage>
</organism>
<evidence type="ECO:0000313" key="1">
    <source>
        <dbReference type="EMBL" id="QVJ00622.1"/>
    </source>
</evidence>
<dbReference type="GO" id="GO:0004034">
    <property type="term" value="F:aldose 1-epimerase activity"/>
    <property type="evidence" value="ECO:0007669"/>
    <property type="project" value="TreeGrafter"/>
</dbReference>
<dbReference type="PANTHER" id="PTHR10091">
    <property type="entry name" value="ALDOSE-1-EPIMERASE"/>
    <property type="match status" value="1"/>
</dbReference>
<dbReference type="CDD" id="cd09022">
    <property type="entry name" value="Aldose_epim_Ec_YihR"/>
    <property type="match status" value="1"/>
</dbReference>
<dbReference type="Pfam" id="PF01263">
    <property type="entry name" value="Aldose_epim"/>
    <property type="match status" value="1"/>
</dbReference>
<dbReference type="InterPro" id="IPR008183">
    <property type="entry name" value="Aldose_1/G6P_1-epimerase"/>
</dbReference>
<dbReference type="InterPro" id="IPR011013">
    <property type="entry name" value="Gal_mutarotase_sf_dom"/>
</dbReference>
<dbReference type="GO" id="GO:0006006">
    <property type="term" value="P:glucose metabolic process"/>
    <property type="evidence" value="ECO:0007669"/>
    <property type="project" value="TreeGrafter"/>
</dbReference>
<protein>
    <submittedName>
        <fullName evidence="1">Aldose 1-epimerase family protein</fullName>
    </submittedName>
</protein>
<reference evidence="1" key="1">
    <citation type="submission" date="2021-05" db="EMBL/GenBank/DDBJ databases">
        <authorList>
            <person name="Kaiqin L."/>
            <person name="Jian G."/>
        </authorList>
    </citation>
    <scope>NUCLEOTIDE SEQUENCE</scope>
    <source>
        <strain evidence="1">HDS5</strain>
    </source>
</reference>
<dbReference type="Proteomes" id="UP000682416">
    <property type="component" value="Chromosome"/>
</dbReference>
<dbReference type="EMBL" id="CP074402">
    <property type="protein sequence ID" value="QVJ00622.1"/>
    <property type="molecule type" value="Genomic_DNA"/>
</dbReference>
<dbReference type="InterPro" id="IPR014718">
    <property type="entry name" value="GH-type_carb-bd"/>
</dbReference>
<dbReference type="InterPro" id="IPR037480">
    <property type="entry name" value="YihR-like"/>
</dbReference>
<gene>
    <name evidence="1" type="ORF">KGD82_18630</name>
</gene>
<name>A0A975QJS7_9ACTN</name>
<keyword evidence="2" id="KW-1185">Reference proteome</keyword>
<dbReference type="Gene3D" id="2.70.98.10">
    <property type="match status" value="1"/>
</dbReference>
<dbReference type="PANTHER" id="PTHR10091:SF0">
    <property type="entry name" value="GALACTOSE MUTAROTASE"/>
    <property type="match status" value="1"/>
</dbReference>
<dbReference type="GO" id="GO:0030246">
    <property type="term" value="F:carbohydrate binding"/>
    <property type="evidence" value="ECO:0007669"/>
    <property type="project" value="InterPro"/>
</dbReference>
<proteinExistence type="predicted"/>